<sequence length="186" mass="21425">MKMTNLLTYPPQKKRIEIIIYIMSTSNDVRSAIEKTTRQFLNAYIDVTEANDPSIINRDVTEDCKRHFLPKGVMELFGAPNGGPLDNATYEAALTRDMAKSRFTKTEMRNLAIDTEIRKAAMTSITQIKYHDGETHELEHSWILDFNEDGTKVSNVVEFCDMDTLRRMVGRVYTEEEKEKGLMESF</sequence>
<evidence type="ECO:0000313" key="2">
    <source>
        <dbReference type="Proteomes" id="UP000265631"/>
    </source>
</evidence>
<evidence type="ECO:0000313" key="1">
    <source>
        <dbReference type="EMBL" id="RFN54970.1"/>
    </source>
</evidence>
<organism evidence="1 2">
    <name type="scientific">Fusarium flagelliforme</name>
    <dbReference type="NCBI Taxonomy" id="2675880"/>
    <lineage>
        <taxon>Eukaryota</taxon>
        <taxon>Fungi</taxon>
        <taxon>Dikarya</taxon>
        <taxon>Ascomycota</taxon>
        <taxon>Pezizomycotina</taxon>
        <taxon>Sordariomycetes</taxon>
        <taxon>Hypocreomycetidae</taxon>
        <taxon>Hypocreales</taxon>
        <taxon>Nectriaceae</taxon>
        <taxon>Fusarium</taxon>
        <taxon>Fusarium incarnatum-equiseti species complex</taxon>
    </lineage>
</organism>
<accession>A0A395N502</accession>
<evidence type="ECO:0008006" key="3">
    <source>
        <dbReference type="Google" id="ProtNLM"/>
    </source>
</evidence>
<name>A0A395N502_9HYPO</name>
<keyword evidence="2" id="KW-1185">Reference proteome</keyword>
<gene>
    <name evidence="1" type="ORF">FIE12Z_817</name>
</gene>
<protein>
    <recommendedName>
        <fullName evidence="3">SnoaL-like domain-containing protein</fullName>
    </recommendedName>
</protein>
<dbReference type="Proteomes" id="UP000265631">
    <property type="component" value="Unassembled WGS sequence"/>
</dbReference>
<dbReference type="AlphaFoldDB" id="A0A395N502"/>
<comment type="caution">
    <text evidence="1">The sequence shown here is derived from an EMBL/GenBank/DDBJ whole genome shotgun (WGS) entry which is preliminary data.</text>
</comment>
<dbReference type="EMBL" id="PXXK01000013">
    <property type="protein sequence ID" value="RFN54970.1"/>
    <property type="molecule type" value="Genomic_DNA"/>
</dbReference>
<reference evidence="1 2" key="1">
    <citation type="journal article" date="2018" name="PLoS Pathog.">
        <title>Evolution of structural diversity of trichothecenes, a family of toxins produced by plant pathogenic and entomopathogenic fungi.</title>
        <authorList>
            <person name="Proctor R.H."/>
            <person name="McCormick S.P."/>
            <person name="Kim H.S."/>
            <person name="Cardoza R.E."/>
            <person name="Stanley A.M."/>
            <person name="Lindo L."/>
            <person name="Kelly A."/>
            <person name="Brown D.W."/>
            <person name="Lee T."/>
            <person name="Vaughan M.M."/>
            <person name="Alexander N.J."/>
            <person name="Busman M."/>
            <person name="Gutierrez S."/>
        </authorList>
    </citation>
    <scope>NUCLEOTIDE SEQUENCE [LARGE SCALE GENOMIC DNA]</scope>
    <source>
        <strain evidence="1 2">NRRL 13405</strain>
    </source>
</reference>
<proteinExistence type="predicted"/>